<accession>A0A917TAU9</accession>
<protein>
    <recommendedName>
        <fullName evidence="3">HNH endonuclease</fullName>
    </recommendedName>
</protein>
<dbReference type="AlphaFoldDB" id="A0A917TAU9"/>
<dbReference type="EMBL" id="BMNA01000015">
    <property type="protein sequence ID" value="GGM16228.1"/>
    <property type="molecule type" value="Genomic_DNA"/>
</dbReference>
<name>A0A917TAU9_9ACTN</name>
<evidence type="ECO:0008006" key="3">
    <source>
        <dbReference type="Google" id="ProtNLM"/>
    </source>
</evidence>
<dbReference type="RefSeq" id="WP_188944661.1">
    <property type="nucleotide sequence ID" value="NZ_BMNA01000015.1"/>
</dbReference>
<sequence length="240" mass="26897">MAAVTTCVRARGRSISLDTERQLWAASAGFCERPECMQYLFHAGDNGKVVTLGQLAHVVAASPGGPRADPAADEQLLAAFDNLIVLCPTCHYVVDHAEEEYPVEVLSRWKRTRRERVRSALHVRKCNSRAELRDELTRLLQFNNAIFRAYGPHSATSDDPLTDAAEVWRREAVEKMVPTNRHIVELLELNRDLLTPAEQEVAADYRVHSDAFEARHVFGVLSASAPRFPDAMNHLLEEDA</sequence>
<keyword evidence="2" id="KW-1185">Reference proteome</keyword>
<organism evidence="1 2">
    <name type="scientific">Nakamurella endophytica</name>
    <dbReference type="NCBI Taxonomy" id="1748367"/>
    <lineage>
        <taxon>Bacteria</taxon>
        <taxon>Bacillati</taxon>
        <taxon>Actinomycetota</taxon>
        <taxon>Actinomycetes</taxon>
        <taxon>Nakamurellales</taxon>
        <taxon>Nakamurellaceae</taxon>
        <taxon>Nakamurella</taxon>
    </lineage>
</organism>
<gene>
    <name evidence="1" type="ORF">GCM10011594_40310</name>
</gene>
<evidence type="ECO:0000313" key="2">
    <source>
        <dbReference type="Proteomes" id="UP000655208"/>
    </source>
</evidence>
<reference evidence="1" key="1">
    <citation type="journal article" date="2014" name="Int. J. Syst. Evol. Microbiol.">
        <title>Complete genome sequence of Corynebacterium casei LMG S-19264T (=DSM 44701T), isolated from a smear-ripened cheese.</title>
        <authorList>
            <consortium name="US DOE Joint Genome Institute (JGI-PGF)"/>
            <person name="Walter F."/>
            <person name="Albersmeier A."/>
            <person name="Kalinowski J."/>
            <person name="Ruckert C."/>
        </authorList>
    </citation>
    <scope>NUCLEOTIDE SEQUENCE</scope>
    <source>
        <strain evidence="1">CGMCC 4.7308</strain>
    </source>
</reference>
<proteinExistence type="predicted"/>
<reference evidence="1" key="2">
    <citation type="submission" date="2020-09" db="EMBL/GenBank/DDBJ databases">
        <authorList>
            <person name="Sun Q."/>
            <person name="Zhou Y."/>
        </authorList>
    </citation>
    <scope>NUCLEOTIDE SEQUENCE</scope>
    <source>
        <strain evidence="1">CGMCC 4.7308</strain>
    </source>
</reference>
<comment type="caution">
    <text evidence="1">The sequence shown here is derived from an EMBL/GenBank/DDBJ whole genome shotgun (WGS) entry which is preliminary data.</text>
</comment>
<dbReference type="Proteomes" id="UP000655208">
    <property type="component" value="Unassembled WGS sequence"/>
</dbReference>
<evidence type="ECO:0000313" key="1">
    <source>
        <dbReference type="EMBL" id="GGM16228.1"/>
    </source>
</evidence>